<dbReference type="AlphaFoldDB" id="A0AA40LSR3"/>
<evidence type="ECO:0000313" key="3">
    <source>
        <dbReference type="Proteomes" id="UP001177744"/>
    </source>
</evidence>
<evidence type="ECO:0000256" key="1">
    <source>
        <dbReference type="SAM" id="MobiDB-lite"/>
    </source>
</evidence>
<protein>
    <submittedName>
        <fullName evidence="2">Uncharacterized protein</fullName>
    </submittedName>
</protein>
<name>A0AA40LSR3_CNENI</name>
<dbReference type="EMBL" id="JAULJE010000005">
    <property type="protein sequence ID" value="KAK1342299.1"/>
    <property type="molecule type" value="Genomic_DNA"/>
</dbReference>
<evidence type="ECO:0000313" key="2">
    <source>
        <dbReference type="EMBL" id="KAK1342299.1"/>
    </source>
</evidence>
<comment type="caution">
    <text evidence="2">The sequence shown here is derived from an EMBL/GenBank/DDBJ whole genome shotgun (WGS) entry which is preliminary data.</text>
</comment>
<keyword evidence="3" id="KW-1185">Reference proteome</keyword>
<organism evidence="2 3">
    <name type="scientific">Cnephaeus nilssonii</name>
    <name type="common">Northern bat</name>
    <name type="synonym">Eptesicus nilssonii</name>
    <dbReference type="NCBI Taxonomy" id="3371016"/>
    <lineage>
        <taxon>Eukaryota</taxon>
        <taxon>Metazoa</taxon>
        <taxon>Chordata</taxon>
        <taxon>Craniata</taxon>
        <taxon>Vertebrata</taxon>
        <taxon>Euteleostomi</taxon>
        <taxon>Mammalia</taxon>
        <taxon>Eutheria</taxon>
        <taxon>Laurasiatheria</taxon>
        <taxon>Chiroptera</taxon>
        <taxon>Yangochiroptera</taxon>
        <taxon>Vespertilionidae</taxon>
        <taxon>Cnephaeus</taxon>
    </lineage>
</organism>
<dbReference type="Proteomes" id="UP001177744">
    <property type="component" value="Unassembled WGS sequence"/>
</dbReference>
<proteinExistence type="predicted"/>
<accession>A0AA40LSR3</accession>
<sequence length="112" mass="11662">MHSSFGNPNIRDTQTCEEFLETARPGRTCVGRWTFAAGVSAFPAGPLEESGLEAAVRPGGSRASLLRSAAGGGAAPGARRVQPSGDSAHPRGEEPSKGTWLLSRGEQALRCQ</sequence>
<reference evidence="2" key="1">
    <citation type="submission" date="2023-06" db="EMBL/GenBank/DDBJ databases">
        <title>Reference genome for the Northern bat (Eptesicus nilssonii), a most northern bat species.</title>
        <authorList>
            <person name="Laine V.N."/>
            <person name="Pulliainen A.T."/>
            <person name="Lilley T.M."/>
        </authorList>
    </citation>
    <scope>NUCLEOTIDE SEQUENCE</scope>
    <source>
        <strain evidence="2">BLF_Eptnil</strain>
        <tissue evidence="2">Kidney</tissue>
    </source>
</reference>
<feature type="region of interest" description="Disordered" evidence="1">
    <location>
        <begin position="63"/>
        <end position="112"/>
    </location>
</feature>
<gene>
    <name evidence="2" type="ORF">QTO34_015055</name>
</gene>